<feature type="domain" description="EGF-like" evidence="12">
    <location>
        <begin position="256"/>
        <end position="297"/>
    </location>
</feature>
<dbReference type="STRING" id="7994.ENSAMXP00000043570"/>
<feature type="domain" description="EGF-like" evidence="12">
    <location>
        <begin position="213"/>
        <end position="255"/>
    </location>
</feature>
<dbReference type="InterPro" id="IPR026823">
    <property type="entry name" value="cEGF"/>
</dbReference>
<name>A0A3B1JP19_ASTMX</name>
<feature type="domain" description="EGF-like" evidence="12">
    <location>
        <begin position="337"/>
        <end position="379"/>
    </location>
</feature>
<dbReference type="SMART" id="SM00181">
    <property type="entry name" value="EGF"/>
    <property type="match status" value="8"/>
</dbReference>
<keyword evidence="8" id="KW-0106">Calcium</keyword>
<dbReference type="GO" id="GO:0005509">
    <property type="term" value="F:calcium ion binding"/>
    <property type="evidence" value="ECO:0007669"/>
    <property type="project" value="InterPro"/>
</dbReference>
<evidence type="ECO:0000256" key="1">
    <source>
        <dbReference type="ARBA" id="ARBA00004498"/>
    </source>
</evidence>
<dbReference type="Gene3D" id="2.10.25.10">
    <property type="entry name" value="Laminin"/>
    <property type="match status" value="8"/>
</dbReference>
<dbReference type="InterPro" id="IPR049883">
    <property type="entry name" value="NOTCH1_EGF-like"/>
</dbReference>
<dbReference type="InterPro" id="IPR055088">
    <property type="entry name" value="Fibulin_C"/>
</dbReference>
<keyword evidence="6" id="KW-0732">Signal</keyword>
<evidence type="ECO:0000259" key="12">
    <source>
        <dbReference type="PROSITE" id="PS50026"/>
    </source>
</evidence>
<keyword evidence="9" id="KW-1015">Disulfide bond</keyword>
<accession>A0A3B1JP19</accession>
<evidence type="ECO:0000256" key="4">
    <source>
        <dbReference type="ARBA" id="ARBA00022530"/>
    </source>
</evidence>
<dbReference type="Proteomes" id="UP000018467">
    <property type="component" value="Unassembled WGS sequence"/>
</dbReference>
<dbReference type="PROSITE" id="PS01186">
    <property type="entry name" value="EGF_2"/>
    <property type="match status" value="3"/>
</dbReference>
<evidence type="ECO:0000256" key="3">
    <source>
        <dbReference type="ARBA" id="ARBA00022525"/>
    </source>
</evidence>
<dbReference type="InterPro" id="IPR001881">
    <property type="entry name" value="EGF-like_Ca-bd_dom"/>
</dbReference>
<dbReference type="Pfam" id="PF07645">
    <property type="entry name" value="EGF_CA"/>
    <property type="match status" value="6"/>
</dbReference>
<dbReference type="InterPro" id="IPR000152">
    <property type="entry name" value="EGF-type_Asp/Asn_hydroxyl_site"/>
</dbReference>
<evidence type="ECO:0000256" key="8">
    <source>
        <dbReference type="ARBA" id="ARBA00022837"/>
    </source>
</evidence>
<evidence type="ECO:0000313" key="14">
    <source>
        <dbReference type="Proteomes" id="UP000018467"/>
    </source>
</evidence>
<dbReference type="Ensembl" id="ENSAMXT00000032550.1">
    <property type="protein sequence ID" value="ENSAMXP00000043570.1"/>
    <property type="gene ID" value="ENSAMXG00000030499.1"/>
</dbReference>
<dbReference type="FunFam" id="2.10.25.10:FF:000010">
    <property type="entry name" value="Pro-epidermal growth factor"/>
    <property type="match status" value="2"/>
</dbReference>
<dbReference type="FunFam" id="2.10.25.10:FF:000139">
    <property type="entry name" value="Fibulin-1"/>
    <property type="match status" value="1"/>
</dbReference>
<dbReference type="PROSITE" id="PS00010">
    <property type="entry name" value="ASX_HYDROXYL"/>
    <property type="match status" value="4"/>
</dbReference>
<dbReference type="SUPFAM" id="SSF57184">
    <property type="entry name" value="Growth factor receptor domain"/>
    <property type="match status" value="2"/>
</dbReference>
<reference evidence="13" key="3">
    <citation type="submission" date="2025-08" db="UniProtKB">
        <authorList>
            <consortium name="Ensembl"/>
        </authorList>
    </citation>
    <scope>IDENTIFICATION</scope>
</reference>
<dbReference type="PROSITE" id="PS50026">
    <property type="entry name" value="EGF_3"/>
    <property type="match status" value="4"/>
</dbReference>
<dbReference type="GO" id="GO:0071944">
    <property type="term" value="C:cell periphery"/>
    <property type="evidence" value="ECO:0007669"/>
    <property type="project" value="UniProtKB-ARBA"/>
</dbReference>
<dbReference type="PANTHER" id="PTHR24034:SF158">
    <property type="entry name" value="FIBULIN 2"/>
    <property type="match status" value="1"/>
</dbReference>
<keyword evidence="4" id="KW-0272">Extracellular matrix</keyword>
<keyword evidence="3" id="KW-0964">Secreted</keyword>
<protein>
    <submittedName>
        <fullName evidence="13">Fibulin 2</fullName>
    </submittedName>
</protein>
<feature type="domain" description="EGF-like" evidence="12">
    <location>
        <begin position="298"/>
        <end position="336"/>
    </location>
</feature>
<dbReference type="InterPro" id="IPR009030">
    <property type="entry name" value="Growth_fac_rcpt_cys_sf"/>
</dbReference>
<evidence type="ECO:0000256" key="5">
    <source>
        <dbReference type="ARBA" id="ARBA00022536"/>
    </source>
</evidence>
<dbReference type="PROSITE" id="PS01187">
    <property type="entry name" value="EGF_CA"/>
    <property type="match status" value="3"/>
</dbReference>
<dbReference type="GO" id="GO:0030855">
    <property type="term" value="P:epithelial cell differentiation"/>
    <property type="evidence" value="ECO:0007669"/>
    <property type="project" value="UniProtKB-ARBA"/>
</dbReference>
<evidence type="ECO:0000256" key="9">
    <source>
        <dbReference type="ARBA" id="ARBA00023157"/>
    </source>
</evidence>
<comment type="similarity">
    <text evidence="2">Belongs to the fibulin family.</text>
</comment>
<organism evidence="13 14">
    <name type="scientific">Astyanax mexicanus</name>
    <name type="common">Blind cave fish</name>
    <name type="synonym">Astyanax fasciatus mexicanus</name>
    <dbReference type="NCBI Taxonomy" id="7994"/>
    <lineage>
        <taxon>Eukaryota</taxon>
        <taxon>Metazoa</taxon>
        <taxon>Chordata</taxon>
        <taxon>Craniata</taxon>
        <taxon>Vertebrata</taxon>
        <taxon>Euteleostomi</taxon>
        <taxon>Actinopterygii</taxon>
        <taxon>Neopterygii</taxon>
        <taxon>Teleostei</taxon>
        <taxon>Ostariophysi</taxon>
        <taxon>Characiformes</taxon>
        <taxon>Characoidei</taxon>
        <taxon>Acestrorhamphidae</taxon>
        <taxon>Acestrorhamphinae</taxon>
        <taxon>Astyanax</taxon>
    </lineage>
</organism>
<dbReference type="GeneTree" id="ENSGT00940000156047"/>
<dbReference type="SMART" id="SM00179">
    <property type="entry name" value="EGF_CA"/>
    <property type="match status" value="8"/>
</dbReference>
<dbReference type="FunFam" id="2.10.25.10:FF:000341">
    <property type="entry name" value="Fibulin 2"/>
    <property type="match status" value="1"/>
</dbReference>
<dbReference type="InterPro" id="IPR050751">
    <property type="entry name" value="ECM_structural_protein"/>
</dbReference>
<evidence type="ECO:0000256" key="7">
    <source>
        <dbReference type="ARBA" id="ARBA00022737"/>
    </source>
</evidence>
<reference evidence="14" key="1">
    <citation type="submission" date="2013-03" db="EMBL/GenBank/DDBJ databases">
        <authorList>
            <person name="Jeffery W."/>
            <person name="Warren W."/>
            <person name="Wilson R.K."/>
        </authorList>
    </citation>
    <scope>NUCLEOTIDE SEQUENCE</scope>
    <source>
        <strain evidence="14">female</strain>
    </source>
</reference>
<dbReference type="Pfam" id="PF22914">
    <property type="entry name" value="Fibulin_C"/>
    <property type="match status" value="1"/>
</dbReference>
<comment type="subcellular location">
    <subcellularLocation>
        <location evidence="1">Secreted</location>
        <location evidence="1">Extracellular space</location>
        <location evidence="1">Extracellular matrix</location>
    </subcellularLocation>
</comment>
<dbReference type="CDD" id="cd00054">
    <property type="entry name" value="EGF_CA"/>
    <property type="match status" value="3"/>
</dbReference>
<dbReference type="FunFam" id="2.10.25.10:FF:000078">
    <property type="entry name" value="Fibulin-1"/>
    <property type="match status" value="1"/>
</dbReference>
<evidence type="ECO:0000256" key="11">
    <source>
        <dbReference type="PROSITE-ProRule" id="PRU00076"/>
    </source>
</evidence>
<dbReference type="InParanoid" id="A0A3B1JP19"/>
<sequence length="539" mass="59283">MFFCSYTFHAVLGVCVCYVCLGSVCLVIMGCCSSGLGFAVLCPAPARRVSEEGCSEILYTQSFPSCFLSPSTDLNECVTNTHTCLAGERCVNTVGAYVCERLISCPSGYQLRNGVCEDIDECVLRTHNCGSGLQCQNTLGSFHCSSKQQRCLTGFTQDTHSNCIDIDECSVLSDACTAGFNCINTVGSYTCQRKVVTCSRGFHSSNDGTRCVDVDECAMGTHTCGEGQVCHNTPGSFRCDCQTGYQYDSARRTCLDINECWRFPGRLCAQSCENTPGSYQCSCTSGFSLAFDGKNCEDLNECDNNPCSQECANVYGSYQCYCRLGYYLKEDGHTCEDIDECSQSIGNLCAFQCVNVQGSYQCACPPEGYSMSPNGRTCRDIDECATGAHNCSATQTCYNIQGSFRCLSFTCPENYRKVTDTRCERSSCPNFQDCQNLPLRITYYQLSFQTNIVIPAQIFRIGPSPAYTGDNILISIPRGNEEGFFSTRRLNSFTGAVYLQRQIPGPRDFLIDVEMKLLRQGTVTSFIARIYVFITSHAA</sequence>
<dbReference type="InterPro" id="IPR000742">
    <property type="entry name" value="EGF"/>
</dbReference>
<evidence type="ECO:0000313" key="13">
    <source>
        <dbReference type="Ensembl" id="ENSAMXP00000043570.1"/>
    </source>
</evidence>
<evidence type="ECO:0000256" key="10">
    <source>
        <dbReference type="ARBA" id="ARBA00023180"/>
    </source>
</evidence>
<evidence type="ECO:0000256" key="2">
    <source>
        <dbReference type="ARBA" id="ARBA00006127"/>
    </source>
</evidence>
<keyword evidence="10" id="KW-0325">Glycoprotein</keyword>
<dbReference type="InterPro" id="IPR018097">
    <property type="entry name" value="EGF_Ca-bd_CS"/>
</dbReference>
<keyword evidence="14" id="KW-1185">Reference proteome</keyword>
<keyword evidence="7" id="KW-0677">Repeat</keyword>
<reference evidence="13" key="4">
    <citation type="submission" date="2025-09" db="UniProtKB">
        <authorList>
            <consortium name="Ensembl"/>
        </authorList>
    </citation>
    <scope>IDENTIFICATION</scope>
</reference>
<dbReference type="FunFam" id="2.10.25.10:FF:000038">
    <property type="entry name" value="Fibrillin 2"/>
    <property type="match status" value="1"/>
</dbReference>
<keyword evidence="5 11" id="KW-0245">EGF-like domain</keyword>
<reference evidence="14" key="2">
    <citation type="journal article" date="2014" name="Nat. Commun.">
        <title>The cavefish genome reveals candidate genes for eye loss.</title>
        <authorList>
            <person name="McGaugh S.E."/>
            <person name="Gross J.B."/>
            <person name="Aken B."/>
            <person name="Blin M."/>
            <person name="Borowsky R."/>
            <person name="Chalopin D."/>
            <person name="Hinaux H."/>
            <person name="Jeffery W.R."/>
            <person name="Keene A."/>
            <person name="Ma L."/>
            <person name="Minx P."/>
            <person name="Murphy D."/>
            <person name="O'Quin K.E."/>
            <person name="Retaux S."/>
            <person name="Rohner N."/>
            <person name="Searle S.M."/>
            <person name="Stahl B.A."/>
            <person name="Tabin C."/>
            <person name="Volff J.N."/>
            <person name="Yoshizawa M."/>
            <person name="Warren W.C."/>
        </authorList>
    </citation>
    <scope>NUCLEOTIDE SEQUENCE [LARGE SCALE GENOMIC DNA]</scope>
    <source>
        <strain evidence="14">female</strain>
    </source>
</reference>
<evidence type="ECO:0000256" key="6">
    <source>
        <dbReference type="ARBA" id="ARBA00022729"/>
    </source>
</evidence>
<dbReference type="SUPFAM" id="SSF57196">
    <property type="entry name" value="EGF/Laminin"/>
    <property type="match status" value="2"/>
</dbReference>
<comment type="caution">
    <text evidence="11">Lacks conserved residue(s) required for the propagation of feature annotation.</text>
</comment>
<proteinExistence type="inferred from homology"/>
<dbReference type="AlphaFoldDB" id="A0A3B1JP19"/>
<dbReference type="Bgee" id="ENSAMXG00000030499">
    <property type="expression patterns" value="Expressed in muscle tissue and 11 other cell types or tissues"/>
</dbReference>
<dbReference type="Pfam" id="PF12662">
    <property type="entry name" value="cEGF"/>
    <property type="match status" value="1"/>
</dbReference>
<dbReference type="PANTHER" id="PTHR24034">
    <property type="entry name" value="EGF-LIKE DOMAIN-CONTAINING PROTEIN"/>
    <property type="match status" value="1"/>
</dbReference>